<dbReference type="InterPro" id="IPR005490">
    <property type="entry name" value="LD_TPept_cat_dom"/>
</dbReference>
<keyword evidence="3 7" id="KW-0133">Cell shape</keyword>
<evidence type="ECO:0000256" key="4">
    <source>
        <dbReference type="ARBA" id="ARBA00022984"/>
    </source>
</evidence>
<dbReference type="Gene3D" id="2.40.440.10">
    <property type="entry name" value="L,D-transpeptidase catalytic domain-like"/>
    <property type="match status" value="1"/>
</dbReference>
<dbReference type="AlphaFoldDB" id="A0A1H1TMY5"/>
<dbReference type="UniPathway" id="UPA00219"/>
<dbReference type="GO" id="GO:0008360">
    <property type="term" value="P:regulation of cell shape"/>
    <property type="evidence" value="ECO:0007669"/>
    <property type="project" value="UniProtKB-UniRule"/>
</dbReference>
<evidence type="ECO:0000256" key="5">
    <source>
        <dbReference type="ARBA" id="ARBA00023315"/>
    </source>
</evidence>
<dbReference type="PANTHER" id="PTHR30582:SF2">
    <property type="entry name" value="L,D-TRANSPEPTIDASE YCIB-RELATED"/>
    <property type="match status" value="1"/>
</dbReference>
<dbReference type="GO" id="GO:0018104">
    <property type="term" value="P:peptidoglycan-protein cross-linking"/>
    <property type="evidence" value="ECO:0007669"/>
    <property type="project" value="TreeGrafter"/>
</dbReference>
<dbReference type="Gene3D" id="2.60.40.3710">
    <property type="match status" value="1"/>
</dbReference>
<dbReference type="STRING" id="113562.SAMN04489716_1184"/>
<dbReference type="CDD" id="cd16913">
    <property type="entry name" value="YkuD_like"/>
    <property type="match status" value="1"/>
</dbReference>
<comment type="pathway">
    <text evidence="1 7">Cell wall biogenesis; peptidoglycan biosynthesis.</text>
</comment>
<dbReference type="PROSITE" id="PS51257">
    <property type="entry name" value="PROKAR_LIPOPROTEIN"/>
    <property type="match status" value="1"/>
</dbReference>
<dbReference type="InterPro" id="IPR038063">
    <property type="entry name" value="Transpep_catalytic_dom"/>
</dbReference>
<keyword evidence="5" id="KW-0012">Acyltransferase</keyword>
<gene>
    <name evidence="10" type="ORF">SAMN04489716_1184</name>
</gene>
<protein>
    <submittedName>
        <fullName evidence="10">Lipoprotein-anchoring transpeptidase ErfK/SrfK</fullName>
    </submittedName>
</protein>
<evidence type="ECO:0000256" key="2">
    <source>
        <dbReference type="ARBA" id="ARBA00022679"/>
    </source>
</evidence>
<feature type="domain" description="L,D-TPase catalytic" evidence="9">
    <location>
        <begin position="253"/>
        <end position="390"/>
    </location>
</feature>
<keyword evidence="6 7" id="KW-0961">Cell wall biogenesis/degradation</keyword>
<evidence type="ECO:0000256" key="3">
    <source>
        <dbReference type="ARBA" id="ARBA00022960"/>
    </source>
</evidence>
<dbReference type="GO" id="GO:0071972">
    <property type="term" value="F:peptidoglycan L,D-transpeptidase activity"/>
    <property type="evidence" value="ECO:0007669"/>
    <property type="project" value="TreeGrafter"/>
</dbReference>
<feature type="active site" description="Nucleophile" evidence="7">
    <location>
        <position position="366"/>
    </location>
</feature>
<keyword evidence="10" id="KW-0449">Lipoprotein</keyword>
<keyword evidence="11" id="KW-1185">Reference proteome</keyword>
<feature type="chain" id="PRO_5009261281" evidence="8">
    <location>
        <begin position="24"/>
        <end position="414"/>
    </location>
</feature>
<dbReference type="SUPFAM" id="SSF141523">
    <property type="entry name" value="L,D-transpeptidase catalytic domain-like"/>
    <property type="match status" value="1"/>
</dbReference>
<name>A0A1H1TMY5_9ACTN</name>
<sequence length="414" mass="44170">MIRRRKVIIGAAGVAAVAVTATAAGCSSSTTTGAAGATDTTAWVDPVANIEKALPVRVTVTPEAGAADVSPVKPITVSVADGTLKSVTVTAGKAKIDGKLQDDGTWKSTEDLAYGKKYTVTVTTADSVGGEASEDVTFTTLKPENTAKVTFQANAMTSLKEGKTYGAGQPVIVAFSRAVNKKAAEKAIEITTSPQVEGKFYWKNDSTVHWRPAKYWEAGTKIKVAVNMFGVKLGKTTYGTKNVSTNFKIGRQLIAIADNRTHMTKVYINGKLVRTMKSSLGKGGGTTGSNGEKISYWTAGGPHVVLAIERKHSMSSGSYGVSDPNDPNFYAPMVVDYCTRISYSGEFLHAAPWNGALGRENRSHGCINLSTADAKWVYENFMLGDILDVKNSPRELPIWNGLGDWTVSFDRYGN</sequence>
<dbReference type="GO" id="GO:0071555">
    <property type="term" value="P:cell wall organization"/>
    <property type="evidence" value="ECO:0007669"/>
    <property type="project" value="UniProtKB-UniRule"/>
</dbReference>
<dbReference type="CDD" id="cd13432">
    <property type="entry name" value="LDT_IgD_like_2"/>
    <property type="match status" value="1"/>
</dbReference>
<dbReference type="PROSITE" id="PS52029">
    <property type="entry name" value="LD_TPASE"/>
    <property type="match status" value="1"/>
</dbReference>
<reference evidence="10 11" key="1">
    <citation type="submission" date="2016-10" db="EMBL/GenBank/DDBJ databases">
        <authorList>
            <person name="de Groot N.N."/>
        </authorList>
    </citation>
    <scope>NUCLEOTIDE SEQUENCE [LARGE SCALE GENOMIC DNA]</scope>
    <source>
        <strain evidence="10 11">DSM 43941</strain>
    </source>
</reference>
<dbReference type="Proteomes" id="UP000198688">
    <property type="component" value="Chromosome I"/>
</dbReference>
<evidence type="ECO:0000256" key="7">
    <source>
        <dbReference type="PROSITE-ProRule" id="PRU01373"/>
    </source>
</evidence>
<dbReference type="EMBL" id="LT629758">
    <property type="protein sequence ID" value="SDS61421.1"/>
    <property type="molecule type" value="Genomic_DNA"/>
</dbReference>
<keyword evidence="8" id="KW-0732">Signal</keyword>
<dbReference type="GO" id="GO:0005576">
    <property type="term" value="C:extracellular region"/>
    <property type="evidence" value="ECO:0007669"/>
    <property type="project" value="TreeGrafter"/>
</dbReference>
<feature type="signal peptide" evidence="8">
    <location>
        <begin position="1"/>
        <end position="23"/>
    </location>
</feature>
<evidence type="ECO:0000313" key="11">
    <source>
        <dbReference type="Proteomes" id="UP000198688"/>
    </source>
</evidence>
<dbReference type="InterPro" id="IPR041280">
    <property type="entry name" value="Big_10"/>
</dbReference>
<feature type="active site" description="Proton donor/acceptor" evidence="7">
    <location>
        <position position="349"/>
    </location>
</feature>
<dbReference type="InterPro" id="IPR050979">
    <property type="entry name" value="LD-transpeptidase"/>
</dbReference>
<evidence type="ECO:0000256" key="8">
    <source>
        <dbReference type="SAM" id="SignalP"/>
    </source>
</evidence>
<keyword evidence="4 7" id="KW-0573">Peptidoglycan synthesis</keyword>
<evidence type="ECO:0000256" key="1">
    <source>
        <dbReference type="ARBA" id="ARBA00004752"/>
    </source>
</evidence>
<keyword evidence="2" id="KW-0808">Transferase</keyword>
<dbReference type="OrthoDB" id="5242354at2"/>
<dbReference type="GO" id="GO:0016746">
    <property type="term" value="F:acyltransferase activity"/>
    <property type="evidence" value="ECO:0007669"/>
    <property type="project" value="UniProtKB-KW"/>
</dbReference>
<evidence type="ECO:0000256" key="6">
    <source>
        <dbReference type="ARBA" id="ARBA00023316"/>
    </source>
</evidence>
<organism evidence="10 11">
    <name type="scientific">Actinoplanes derwentensis</name>
    <dbReference type="NCBI Taxonomy" id="113562"/>
    <lineage>
        <taxon>Bacteria</taxon>
        <taxon>Bacillati</taxon>
        <taxon>Actinomycetota</taxon>
        <taxon>Actinomycetes</taxon>
        <taxon>Micromonosporales</taxon>
        <taxon>Micromonosporaceae</taxon>
        <taxon>Actinoplanes</taxon>
    </lineage>
</organism>
<dbReference type="PANTHER" id="PTHR30582">
    <property type="entry name" value="L,D-TRANSPEPTIDASE"/>
    <property type="match status" value="1"/>
</dbReference>
<proteinExistence type="predicted"/>
<dbReference type="RefSeq" id="WP_092542326.1">
    <property type="nucleotide sequence ID" value="NZ_BOMJ01000020.1"/>
</dbReference>
<dbReference type="Gene3D" id="2.60.40.3780">
    <property type="match status" value="1"/>
</dbReference>
<dbReference type="Pfam" id="PF17964">
    <property type="entry name" value="Big_10"/>
    <property type="match status" value="1"/>
</dbReference>
<dbReference type="Pfam" id="PF03734">
    <property type="entry name" value="YkuD"/>
    <property type="match status" value="1"/>
</dbReference>
<accession>A0A1H1TMY5</accession>
<evidence type="ECO:0000259" key="9">
    <source>
        <dbReference type="PROSITE" id="PS52029"/>
    </source>
</evidence>
<evidence type="ECO:0000313" key="10">
    <source>
        <dbReference type="EMBL" id="SDS61421.1"/>
    </source>
</evidence>